<proteinExistence type="inferred from homology"/>
<dbReference type="EMBL" id="MCRI01000021">
    <property type="protein sequence ID" value="ODN66350.1"/>
    <property type="molecule type" value="Genomic_DNA"/>
</dbReference>
<protein>
    <submittedName>
        <fullName evidence="3">Iron-binding protein IscA</fullName>
    </submittedName>
</protein>
<dbReference type="SUPFAM" id="SSF89360">
    <property type="entry name" value="HesB-like domain"/>
    <property type="match status" value="1"/>
</dbReference>
<accession>A0A1E3GQN3</accession>
<dbReference type="RefSeq" id="WP_069296345.1">
    <property type="nucleotide sequence ID" value="NZ_MCRI01000021.1"/>
</dbReference>
<dbReference type="NCBIfam" id="TIGR00049">
    <property type="entry name" value="iron-sulfur cluster assembly accessory protein"/>
    <property type="match status" value="1"/>
</dbReference>
<dbReference type="PATRIC" id="fig|291169.3.peg.1926"/>
<gene>
    <name evidence="3" type="primary">iscA</name>
    <name evidence="3" type="ORF">A9E74_01917</name>
</gene>
<sequence>MTTITLTQSAVKRVRDMVAKRDSGIGLRIGVVKSGCSGYSYALDYADAVAANDMIIEQDDVKVVVDKDSLPLLEGMILDFVKEGLNQSFKFRNPNVTSECGCGESFSVTK</sequence>
<dbReference type="InterPro" id="IPR000361">
    <property type="entry name" value="ATAP_core_dom"/>
</dbReference>
<evidence type="ECO:0000313" key="3">
    <source>
        <dbReference type="EMBL" id="ODN66350.1"/>
    </source>
</evidence>
<dbReference type="GO" id="GO:0051537">
    <property type="term" value="F:2 iron, 2 sulfur cluster binding"/>
    <property type="evidence" value="ECO:0007669"/>
    <property type="project" value="TreeGrafter"/>
</dbReference>
<reference evidence="3 4" key="1">
    <citation type="submission" date="2016-07" db="EMBL/GenBank/DDBJ databases">
        <title>Draft Genome Sequence of Methylophaga muralis Bur 1.</title>
        <authorList>
            <person name="Vasilenko O.V."/>
            <person name="Doronina N.V."/>
            <person name="Shmareva M.N."/>
            <person name="Tarlachkov S.V."/>
            <person name="Mustakhimov I."/>
            <person name="Trotsenko Y.A."/>
        </authorList>
    </citation>
    <scope>NUCLEOTIDE SEQUENCE [LARGE SCALE GENOMIC DNA]</scope>
    <source>
        <strain evidence="3 4">Bur 1</strain>
    </source>
</reference>
<feature type="domain" description="Core" evidence="2">
    <location>
        <begin position="3"/>
        <end position="104"/>
    </location>
</feature>
<evidence type="ECO:0000256" key="1">
    <source>
        <dbReference type="ARBA" id="ARBA00006718"/>
    </source>
</evidence>
<dbReference type="PROSITE" id="PS01152">
    <property type="entry name" value="HESB"/>
    <property type="match status" value="1"/>
</dbReference>
<dbReference type="InterPro" id="IPR050322">
    <property type="entry name" value="Fe-S_cluster_asmbl/transfer"/>
</dbReference>
<name>A0A1E3GQN3_9GAMM</name>
<dbReference type="Proteomes" id="UP000094379">
    <property type="component" value="Unassembled WGS sequence"/>
</dbReference>
<dbReference type="GO" id="GO:0016226">
    <property type="term" value="P:iron-sulfur cluster assembly"/>
    <property type="evidence" value="ECO:0007669"/>
    <property type="project" value="InterPro"/>
</dbReference>
<dbReference type="PANTHER" id="PTHR10072:SF41">
    <property type="entry name" value="IRON-SULFUR CLUSTER ASSEMBLY 1 HOMOLOG, MITOCHONDRIAL"/>
    <property type="match status" value="1"/>
</dbReference>
<organism evidence="3 4">
    <name type="scientific">Methylophaga muralis</name>
    <dbReference type="NCBI Taxonomy" id="291169"/>
    <lineage>
        <taxon>Bacteria</taxon>
        <taxon>Pseudomonadati</taxon>
        <taxon>Pseudomonadota</taxon>
        <taxon>Gammaproteobacteria</taxon>
        <taxon>Thiotrichales</taxon>
        <taxon>Piscirickettsiaceae</taxon>
        <taxon>Methylophaga</taxon>
    </lineage>
</organism>
<dbReference type="InterPro" id="IPR017870">
    <property type="entry name" value="FeS_cluster_insertion_CS"/>
</dbReference>
<dbReference type="InterPro" id="IPR035903">
    <property type="entry name" value="HesB-like_dom_sf"/>
</dbReference>
<evidence type="ECO:0000313" key="4">
    <source>
        <dbReference type="Proteomes" id="UP000094379"/>
    </source>
</evidence>
<keyword evidence="4" id="KW-1185">Reference proteome</keyword>
<dbReference type="AlphaFoldDB" id="A0A1E3GQN3"/>
<evidence type="ECO:0000259" key="2">
    <source>
        <dbReference type="Pfam" id="PF01521"/>
    </source>
</evidence>
<dbReference type="Pfam" id="PF01521">
    <property type="entry name" value="Fe-S_biosyn"/>
    <property type="match status" value="1"/>
</dbReference>
<comment type="similarity">
    <text evidence="1">Belongs to the HesB/IscA family.</text>
</comment>
<dbReference type="Gene3D" id="2.60.300.12">
    <property type="entry name" value="HesB-like domain"/>
    <property type="match status" value="1"/>
</dbReference>
<dbReference type="InterPro" id="IPR016092">
    <property type="entry name" value="ATAP"/>
</dbReference>
<dbReference type="STRING" id="291169.A9E74_01917"/>
<dbReference type="GO" id="GO:0005829">
    <property type="term" value="C:cytosol"/>
    <property type="evidence" value="ECO:0007669"/>
    <property type="project" value="TreeGrafter"/>
</dbReference>
<comment type="caution">
    <text evidence="3">The sequence shown here is derived from an EMBL/GenBank/DDBJ whole genome shotgun (WGS) entry which is preliminary data.</text>
</comment>
<dbReference type="PANTHER" id="PTHR10072">
    <property type="entry name" value="IRON-SULFUR CLUSTER ASSEMBLY PROTEIN"/>
    <property type="match status" value="1"/>
</dbReference>